<dbReference type="InterPro" id="IPR024675">
    <property type="entry name" value="eIF3g_N"/>
</dbReference>
<evidence type="ECO:0000256" key="7">
    <source>
        <dbReference type="SAM" id="MobiDB-lite"/>
    </source>
</evidence>
<dbReference type="InterPro" id="IPR017334">
    <property type="entry name" value="eIF3_g"/>
</dbReference>
<keyword evidence="2 5" id="KW-0396">Initiation factor</keyword>
<feature type="region of interest" description="Disordered" evidence="7">
    <location>
        <begin position="195"/>
        <end position="245"/>
    </location>
</feature>
<dbReference type="STRING" id="1806994.A0A507C2N7"/>
<dbReference type="SUPFAM" id="SSF54928">
    <property type="entry name" value="RNA-binding domain, RBD"/>
    <property type="match status" value="1"/>
</dbReference>
<dbReference type="GO" id="GO:0005852">
    <property type="term" value="C:eukaryotic translation initiation factor 3 complex"/>
    <property type="evidence" value="ECO:0007669"/>
    <property type="project" value="UniProtKB-UniRule"/>
</dbReference>
<evidence type="ECO:0000256" key="6">
    <source>
        <dbReference type="PROSITE-ProRule" id="PRU00176"/>
    </source>
</evidence>
<feature type="domain" description="RRM" evidence="8">
    <location>
        <begin position="247"/>
        <end position="325"/>
    </location>
</feature>
<dbReference type="GO" id="GO:0033290">
    <property type="term" value="C:eukaryotic 48S preinitiation complex"/>
    <property type="evidence" value="ECO:0007669"/>
    <property type="project" value="UniProtKB-UniRule"/>
</dbReference>
<keyword evidence="4 5" id="KW-0648">Protein biosynthesis</keyword>
<evidence type="ECO:0000256" key="5">
    <source>
        <dbReference type="HAMAP-Rule" id="MF_03006"/>
    </source>
</evidence>
<dbReference type="PIRSF" id="PIRSF037949">
    <property type="entry name" value="Transl_init_eIF-3_RNA-bind"/>
    <property type="match status" value="1"/>
</dbReference>
<dbReference type="OrthoDB" id="639027at2759"/>
<dbReference type="GO" id="GO:0003723">
    <property type="term" value="F:RNA binding"/>
    <property type="evidence" value="ECO:0007669"/>
    <property type="project" value="UniProtKB-UniRule"/>
</dbReference>
<proteinExistence type="inferred from homology"/>
<comment type="subcellular location">
    <subcellularLocation>
        <location evidence="5">Cytoplasm</location>
    </subcellularLocation>
</comment>
<evidence type="ECO:0000313" key="9">
    <source>
        <dbReference type="EMBL" id="TPX32344.1"/>
    </source>
</evidence>
<accession>A0A507C2N7</accession>
<sequence>MTPAVAFTEEQPKRWADDVEDNGGTPINQSYSIISDTYIYQRIHLLEEAPIHVDINEQPPPAKVHFEQDGTKVLTEYRINEDGKHVKVTLRVKVRTVRVHANKAVAERKNWKKFGEARGTAPGPDPSTTTYGEKVMLQLSTSGKHLEVTETDDGLSKIKAKLSNTRILCRICKGDHFTSKCPFKDSEGVFQDMENKESNDTMPNTPTTPAGGADDGMKSGKYVPPSMRAGASRGGESMNSRNRDDASTIRITNLSEDATESDVKDLVSRFGGTSRVYVARDQRTGMCKGFAFVTYYDKDNAEKAMASLNGYGYDNLILRVEWAKTNRD</sequence>
<dbReference type="Gene3D" id="3.30.70.330">
    <property type="match status" value="1"/>
</dbReference>
<dbReference type="AlphaFoldDB" id="A0A507C2N7"/>
<dbReference type="GO" id="GO:0003743">
    <property type="term" value="F:translation initiation factor activity"/>
    <property type="evidence" value="ECO:0007669"/>
    <property type="project" value="UniProtKB-UniRule"/>
</dbReference>
<dbReference type="InterPro" id="IPR012677">
    <property type="entry name" value="Nucleotide-bd_a/b_plait_sf"/>
</dbReference>
<evidence type="ECO:0000259" key="8">
    <source>
        <dbReference type="PROSITE" id="PS50102"/>
    </source>
</evidence>
<feature type="region of interest" description="Disordered" evidence="7">
    <location>
        <begin position="1"/>
        <end position="22"/>
    </location>
</feature>
<dbReference type="PANTHER" id="PTHR10352">
    <property type="entry name" value="EUKARYOTIC TRANSLATION INITIATION FACTOR 3 SUBUNIT G"/>
    <property type="match status" value="1"/>
</dbReference>
<dbReference type="CDD" id="cd12408">
    <property type="entry name" value="RRM_eIF3G_like"/>
    <property type="match status" value="1"/>
</dbReference>
<dbReference type="HAMAP" id="MF_03006">
    <property type="entry name" value="eIF3g"/>
    <property type="match status" value="1"/>
</dbReference>
<dbReference type="InterPro" id="IPR000504">
    <property type="entry name" value="RRM_dom"/>
</dbReference>
<dbReference type="Pfam" id="PF00076">
    <property type="entry name" value="RRM_1"/>
    <property type="match status" value="1"/>
</dbReference>
<name>A0A507C2N7_9FUNG</name>
<comment type="subunit">
    <text evidence="5">Component of the eukaryotic translation initiation factor 3 (eIF-3) complex.</text>
</comment>
<dbReference type="InterPro" id="IPR034240">
    <property type="entry name" value="eIF3G_RRM"/>
</dbReference>
<dbReference type="PROSITE" id="PS50102">
    <property type="entry name" value="RRM"/>
    <property type="match status" value="1"/>
</dbReference>
<gene>
    <name evidence="5" type="primary">TIF35</name>
    <name evidence="9" type="ORF">SmJEL517_g04549</name>
</gene>
<dbReference type="CDD" id="cd12933">
    <property type="entry name" value="eIF3G"/>
    <property type="match status" value="1"/>
</dbReference>
<dbReference type="Proteomes" id="UP000319731">
    <property type="component" value="Unassembled WGS sequence"/>
</dbReference>
<dbReference type="InterPro" id="IPR035979">
    <property type="entry name" value="RBD_domain_sf"/>
</dbReference>
<comment type="similarity">
    <text evidence="5">Belongs to the eIF-3 subunit G family.</text>
</comment>
<comment type="function">
    <text evidence="5">RNA-binding component of the eukaryotic translation initiation factor 3 (eIF-3) complex, which is involved in protein synthesis of a specialized repertoire of mRNAs and, together with other initiation factors, stimulates binding of mRNA and methionyl-tRNAi to the 40S ribosome. The eIF-3 complex specifically targets and initiates translation of a subset of mRNAs involved in cell proliferation. This subunit can bind 18S rRNA.</text>
</comment>
<evidence type="ECO:0000256" key="4">
    <source>
        <dbReference type="ARBA" id="ARBA00022917"/>
    </source>
</evidence>
<dbReference type="SMART" id="SM00360">
    <property type="entry name" value="RRM"/>
    <property type="match status" value="1"/>
</dbReference>
<evidence type="ECO:0000256" key="1">
    <source>
        <dbReference type="ARBA" id="ARBA00022490"/>
    </source>
</evidence>
<keyword evidence="3 6" id="KW-0694">RNA-binding</keyword>
<evidence type="ECO:0000313" key="10">
    <source>
        <dbReference type="Proteomes" id="UP000319731"/>
    </source>
</evidence>
<protein>
    <recommendedName>
        <fullName evidence="5">Eukaryotic translation initiation factor 3 subunit G</fullName>
        <shortName evidence="5">eIF3g</shortName>
    </recommendedName>
    <alternativeName>
        <fullName evidence="5">Eukaryotic translation initiation factor 3 RNA-binding subunit</fullName>
        <shortName evidence="5">eIF-3 RNA-binding subunit</shortName>
    </alternativeName>
    <alternativeName>
        <fullName evidence="5">Translation initiation factor eIF3 p33 subunit homolog</fullName>
        <shortName evidence="5">eIF3 p33 homolog</shortName>
    </alternativeName>
</protein>
<organism evidence="9 10">
    <name type="scientific">Synchytrium microbalum</name>
    <dbReference type="NCBI Taxonomy" id="1806994"/>
    <lineage>
        <taxon>Eukaryota</taxon>
        <taxon>Fungi</taxon>
        <taxon>Fungi incertae sedis</taxon>
        <taxon>Chytridiomycota</taxon>
        <taxon>Chytridiomycota incertae sedis</taxon>
        <taxon>Chytridiomycetes</taxon>
        <taxon>Synchytriales</taxon>
        <taxon>Synchytriaceae</taxon>
        <taxon>Synchytrium</taxon>
    </lineage>
</organism>
<dbReference type="GO" id="GO:0001732">
    <property type="term" value="P:formation of cytoplasmic translation initiation complex"/>
    <property type="evidence" value="ECO:0007669"/>
    <property type="project" value="UniProtKB-UniRule"/>
</dbReference>
<dbReference type="Pfam" id="PF12353">
    <property type="entry name" value="eIF3g"/>
    <property type="match status" value="1"/>
</dbReference>
<evidence type="ECO:0000256" key="3">
    <source>
        <dbReference type="ARBA" id="ARBA00022884"/>
    </source>
</evidence>
<keyword evidence="10" id="KW-1185">Reference proteome</keyword>
<keyword evidence="1 5" id="KW-0963">Cytoplasm</keyword>
<evidence type="ECO:0000256" key="2">
    <source>
        <dbReference type="ARBA" id="ARBA00022540"/>
    </source>
</evidence>
<dbReference type="GO" id="GO:0016282">
    <property type="term" value="C:eukaryotic 43S preinitiation complex"/>
    <property type="evidence" value="ECO:0007669"/>
    <property type="project" value="UniProtKB-UniRule"/>
</dbReference>
<reference evidence="9 10" key="1">
    <citation type="journal article" date="2019" name="Sci. Rep.">
        <title>Comparative genomics of chytrid fungi reveal insights into the obligate biotrophic and pathogenic lifestyle of Synchytrium endobioticum.</title>
        <authorList>
            <person name="van de Vossenberg B.T.L.H."/>
            <person name="Warris S."/>
            <person name="Nguyen H.D.T."/>
            <person name="van Gent-Pelzer M.P.E."/>
            <person name="Joly D.L."/>
            <person name="van de Geest H.C."/>
            <person name="Bonants P.J.M."/>
            <person name="Smith D.S."/>
            <person name="Levesque C.A."/>
            <person name="van der Lee T.A.J."/>
        </authorList>
    </citation>
    <scope>NUCLEOTIDE SEQUENCE [LARGE SCALE GENOMIC DNA]</scope>
    <source>
        <strain evidence="9 10">JEL517</strain>
    </source>
</reference>
<dbReference type="EMBL" id="QEAO01000031">
    <property type="protein sequence ID" value="TPX32344.1"/>
    <property type="molecule type" value="Genomic_DNA"/>
</dbReference>
<comment type="caution">
    <text evidence="9">The sequence shown here is derived from an EMBL/GenBank/DDBJ whole genome shotgun (WGS) entry which is preliminary data.</text>
</comment>